<keyword evidence="2" id="KW-1185">Reference proteome</keyword>
<dbReference type="KEGG" id="buu:WS70_20920"/>
<name>A0A1B4FKW5_9BURK</name>
<evidence type="ECO:0000313" key="2">
    <source>
        <dbReference type="Proteomes" id="UP000062519"/>
    </source>
</evidence>
<sequence>MPHFDDRNAVRIRFGERIEAAMTRTRAGDESLDAMPRPFDHGITVDVLAGDVARRAMHATAALDGRTPRSDET</sequence>
<organism evidence="1 2">
    <name type="scientific">Burkholderia mayonis</name>
    <dbReference type="NCBI Taxonomy" id="1385591"/>
    <lineage>
        <taxon>Bacteria</taxon>
        <taxon>Pseudomonadati</taxon>
        <taxon>Pseudomonadota</taxon>
        <taxon>Betaproteobacteria</taxon>
        <taxon>Burkholderiales</taxon>
        <taxon>Burkholderiaceae</taxon>
        <taxon>Burkholderia</taxon>
        <taxon>pseudomallei group</taxon>
    </lineage>
</organism>
<dbReference type="AlphaFoldDB" id="A0A1B4FKW5"/>
<dbReference type="EMBL" id="CP013387">
    <property type="protein sequence ID" value="AOJ04315.1"/>
    <property type="molecule type" value="Genomic_DNA"/>
</dbReference>
<accession>A0A1B4FKW5</accession>
<protein>
    <submittedName>
        <fullName evidence="1">Uncharacterized protein</fullName>
    </submittedName>
</protein>
<dbReference type="Proteomes" id="UP000062519">
    <property type="component" value="Chromosome 2"/>
</dbReference>
<evidence type="ECO:0000313" key="1">
    <source>
        <dbReference type="EMBL" id="AOJ04315.1"/>
    </source>
</evidence>
<gene>
    <name evidence="1" type="ORF">WS70_20920</name>
</gene>
<reference evidence="1 2" key="1">
    <citation type="submission" date="2015-12" db="EMBL/GenBank/DDBJ databases">
        <title>Diversity of Burkholderia near neighbor genomes.</title>
        <authorList>
            <person name="Sahl J."/>
            <person name="Wagner D."/>
            <person name="Keim P."/>
        </authorList>
    </citation>
    <scope>NUCLEOTIDE SEQUENCE [LARGE SCALE GENOMIC DNA]</scope>
    <source>
        <strain evidence="1 2">BDU6</strain>
    </source>
</reference>
<proteinExistence type="predicted"/>